<dbReference type="SUPFAM" id="SSF88723">
    <property type="entry name" value="PIN domain-like"/>
    <property type="match status" value="1"/>
</dbReference>
<organism evidence="2 3">
    <name type="scientific">Meiothermus taiwanensis</name>
    <dbReference type="NCBI Taxonomy" id="172827"/>
    <lineage>
        <taxon>Bacteria</taxon>
        <taxon>Thermotogati</taxon>
        <taxon>Deinococcota</taxon>
        <taxon>Deinococci</taxon>
        <taxon>Thermales</taxon>
        <taxon>Thermaceae</taxon>
        <taxon>Meiothermus</taxon>
    </lineage>
</organism>
<dbReference type="InterPro" id="IPR002716">
    <property type="entry name" value="PIN_dom"/>
</dbReference>
<evidence type="ECO:0000259" key="1">
    <source>
        <dbReference type="SMART" id="SM00670"/>
    </source>
</evidence>
<gene>
    <name evidence="2" type="ORF">Mcate_02717</name>
</gene>
<name>A0A399DWM9_9DEIN</name>
<dbReference type="InterPro" id="IPR029060">
    <property type="entry name" value="PIN-like_dom_sf"/>
</dbReference>
<dbReference type="OrthoDB" id="32918at2"/>
<dbReference type="SMART" id="SM00670">
    <property type="entry name" value="PINc"/>
    <property type="match status" value="1"/>
</dbReference>
<dbReference type="PANTHER" id="PTHR34610">
    <property type="entry name" value="SSL7007 PROTEIN"/>
    <property type="match status" value="1"/>
</dbReference>
<dbReference type="InterPro" id="IPR002850">
    <property type="entry name" value="PIN_toxin-like"/>
</dbReference>
<evidence type="ECO:0000313" key="2">
    <source>
        <dbReference type="EMBL" id="RIH74432.1"/>
    </source>
</evidence>
<evidence type="ECO:0000313" key="3">
    <source>
        <dbReference type="Proteomes" id="UP000266089"/>
    </source>
</evidence>
<reference evidence="2 3" key="1">
    <citation type="submission" date="2018-08" db="EMBL/GenBank/DDBJ databases">
        <title>Meiothermus cateniformans JCM 15151 genome sequencing project.</title>
        <authorList>
            <person name="Da Costa M.S."/>
            <person name="Albuquerque L."/>
            <person name="Raposo P."/>
            <person name="Froufe H.J.C."/>
            <person name="Barroso C.S."/>
            <person name="Egas C."/>
        </authorList>
    </citation>
    <scope>NUCLEOTIDE SEQUENCE [LARGE SCALE GENOMIC DNA]</scope>
    <source>
        <strain evidence="2 3">JCM 15151</strain>
    </source>
</reference>
<dbReference type="EMBL" id="QWKX01000115">
    <property type="protein sequence ID" value="RIH74432.1"/>
    <property type="molecule type" value="Genomic_DNA"/>
</dbReference>
<comment type="caution">
    <text evidence="2">The sequence shown here is derived from an EMBL/GenBank/DDBJ whole genome shotgun (WGS) entry which is preliminary data.</text>
</comment>
<dbReference type="AlphaFoldDB" id="A0A399DWM9"/>
<feature type="domain" description="PIN" evidence="1">
    <location>
        <begin position="1"/>
        <end position="111"/>
    </location>
</feature>
<dbReference type="NCBIfam" id="TIGR00305">
    <property type="entry name" value="putative toxin-antitoxin system toxin component, PIN family"/>
    <property type="match status" value="1"/>
</dbReference>
<protein>
    <submittedName>
        <fullName evidence="2">Putative toxin-antitoxin system toxin component, PIN family</fullName>
    </submittedName>
</protein>
<dbReference type="Proteomes" id="UP000266089">
    <property type="component" value="Unassembled WGS sequence"/>
</dbReference>
<accession>A0A399DWM9</accession>
<proteinExistence type="predicted"/>
<dbReference type="RefSeq" id="WP_119361839.1">
    <property type="nucleotide sequence ID" value="NZ_JBHSXZ010000044.1"/>
</dbReference>
<sequence>MKLVLDTSFYIAALLNPGGPTAHTLVKLLKGKHQVFYSEALIKEIREVANRKKVEPRYIAAVVLLLRARGIKVVPGRVRDDSPDPKDDFLIALVRKCKPDYVISGNPEDLRAVQKEGAILLSIREGIKQFG</sequence>
<dbReference type="PANTHER" id="PTHR34610:SF3">
    <property type="entry name" value="SSL7007 PROTEIN"/>
    <property type="match status" value="1"/>
</dbReference>
<dbReference type="Pfam" id="PF13470">
    <property type="entry name" value="PIN_3"/>
    <property type="match status" value="1"/>
</dbReference>